<dbReference type="SMART" id="SM00829">
    <property type="entry name" value="PKS_ER"/>
    <property type="match status" value="1"/>
</dbReference>
<evidence type="ECO:0000313" key="23">
    <source>
        <dbReference type="Proteomes" id="UP000734854"/>
    </source>
</evidence>
<keyword evidence="8" id="KW-0547">Nucleotide-binding</keyword>
<dbReference type="InterPro" id="IPR013149">
    <property type="entry name" value="ADH-like_C"/>
</dbReference>
<keyword evidence="10 20" id="KW-0862">Zinc</keyword>
<protein>
    <recommendedName>
        <fullName evidence="21">Protein kinase domain-containing protein</fullName>
    </recommendedName>
</protein>
<dbReference type="Pfam" id="PF00107">
    <property type="entry name" value="ADH_zinc_N"/>
    <property type="match status" value="1"/>
</dbReference>
<dbReference type="SUPFAM" id="SSF50129">
    <property type="entry name" value="GroES-like"/>
    <property type="match status" value="1"/>
</dbReference>
<dbReference type="GO" id="GO:0005524">
    <property type="term" value="F:ATP binding"/>
    <property type="evidence" value="ECO:0007669"/>
    <property type="project" value="UniProtKB-KW"/>
</dbReference>
<keyword evidence="4" id="KW-0723">Serine/threonine-protein kinase</keyword>
<dbReference type="PROSITE" id="PS50011">
    <property type="entry name" value="PROTEIN_KINASE_DOM"/>
    <property type="match status" value="1"/>
</dbReference>
<dbReference type="InterPro" id="IPR047109">
    <property type="entry name" value="CAD-like"/>
</dbReference>
<evidence type="ECO:0000256" key="13">
    <source>
        <dbReference type="ARBA" id="ARBA00047329"/>
    </source>
</evidence>
<keyword evidence="11" id="KW-0067">ATP-binding</keyword>
<accession>A0A8J5GVH8</accession>
<dbReference type="InterPro" id="IPR002328">
    <property type="entry name" value="ADH_Zn_CS"/>
</dbReference>
<evidence type="ECO:0000256" key="1">
    <source>
        <dbReference type="ARBA" id="ARBA00001947"/>
    </source>
</evidence>
<evidence type="ECO:0000256" key="11">
    <source>
        <dbReference type="ARBA" id="ARBA00022840"/>
    </source>
</evidence>
<comment type="catalytic activity">
    <reaction evidence="13">
        <text>(E)-4-coumaroyl alcohol + NADP(+) = (E)-4-coumaraldehyde + NADPH + H(+)</text>
        <dbReference type="Rhea" id="RHEA:45724"/>
        <dbReference type="ChEBI" id="CHEBI:15378"/>
        <dbReference type="ChEBI" id="CHEBI:28353"/>
        <dbReference type="ChEBI" id="CHEBI:57783"/>
        <dbReference type="ChEBI" id="CHEBI:58349"/>
        <dbReference type="ChEBI" id="CHEBI:64555"/>
        <dbReference type="EC" id="1.1.1.195"/>
    </reaction>
    <physiologicalReaction direction="right-to-left" evidence="13">
        <dbReference type="Rhea" id="RHEA:45726"/>
    </physiologicalReaction>
</comment>
<proteinExistence type="inferred from homology"/>
<dbReference type="Pfam" id="PF08240">
    <property type="entry name" value="ADH_N"/>
    <property type="match status" value="1"/>
</dbReference>
<comment type="catalytic activity">
    <reaction evidence="18">
        <text>(E)-coniferol + NADP(+) = (E)-coniferaldehyde + NADPH + H(+)</text>
        <dbReference type="Rhea" id="RHEA:22444"/>
        <dbReference type="ChEBI" id="CHEBI:15378"/>
        <dbReference type="ChEBI" id="CHEBI:16547"/>
        <dbReference type="ChEBI" id="CHEBI:17745"/>
        <dbReference type="ChEBI" id="CHEBI:57783"/>
        <dbReference type="ChEBI" id="CHEBI:58349"/>
        <dbReference type="EC" id="1.1.1.195"/>
    </reaction>
    <physiologicalReaction direction="right-to-left" evidence="18">
        <dbReference type="Rhea" id="RHEA:22446"/>
    </physiologicalReaction>
</comment>
<sequence>MEEQKQEEDVVGWAARDTSGVLFPFTFPKRFYAAEVLLALEYLYMLGIVYRDLKPKNILIRSDAHIMLSDFDLSLESTSSPTLEPIATSTAADKGHSAAENGECFLADPSCLPFLTRRSPPHMATKADPWRFVAEPVDARSCSFVGTHEYVAPEVAAGQPHGSAVDWWAYGILLYGRTPFAGPTNLQTLHNIVKQPLSFPTADPSPLVLYCGICHTDLSIIKNEWGNAIYPVVPGHEIVGVVIEVGRAAQRFKSGDKVGVGYLAGACFSCDSCGVGDENYCAEFVCSFNSSHPDGTKTFGGFAGSMVISERFAVKIPEMMPLDKAAPLMCAGITVYAPMKRHGLDQPGLHLGVFGLGGLGHLAVKFAKSFGMRVTVINSTPDKEKDAIEALGADSFIVSSNEEQMKAARGTMDGIISTSCGALSLGTLMTLLRVYGKLILVGSPNKPPELPTYGLISGGKSVAGSMIGGLKETQEMLDFAAEHHILPMVEVVGMNDVNDAMQRLARGDVRYRFVIDVGNTICAT</sequence>
<comment type="catalytic activity">
    <reaction evidence="14">
        <text>L-threonyl-[protein] + ATP = O-phospho-L-threonyl-[protein] + ADP + H(+)</text>
        <dbReference type="Rhea" id="RHEA:46608"/>
        <dbReference type="Rhea" id="RHEA-COMP:11060"/>
        <dbReference type="Rhea" id="RHEA-COMP:11605"/>
        <dbReference type="ChEBI" id="CHEBI:15378"/>
        <dbReference type="ChEBI" id="CHEBI:30013"/>
        <dbReference type="ChEBI" id="CHEBI:30616"/>
        <dbReference type="ChEBI" id="CHEBI:61977"/>
        <dbReference type="ChEBI" id="CHEBI:456216"/>
        <dbReference type="EC" id="2.7.11.1"/>
    </reaction>
</comment>
<dbReference type="FunFam" id="1.10.510.10:FF:000294">
    <property type="entry name" value="Serine/threonine-protein kinase OXI1"/>
    <property type="match status" value="1"/>
</dbReference>
<comment type="catalytic activity">
    <reaction evidence="15">
        <text>(E)-sinapyl alcohol + NADP(+) = (E)-sinapaldehyde + NADPH + H(+)</text>
        <dbReference type="Rhea" id="RHEA:45704"/>
        <dbReference type="ChEBI" id="CHEBI:15378"/>
        <dbReference type="ChEBI" id="CHEBI:27949"/>
        <dbReference type="ChEBI" id="CHEBI:57783"/>
        <dbReference type="ChEBI" id="CHEBI:58349"/>
        <dbReference type="ChEBI" id="CHEBI:64557"/>
        <dbReference type="EC" id="1.1.1.195"/>
    </reaction>
    <physiologicalReaction direction="right-to-left" evidence="15">
        <dbReference type="Rhea" id="RHEA:45706"/>
    </physiologicalReaction>
</comment>
<evidence type="ECO:0000256" key="10">
    <source>
        <dbReference type="ARBA" id="ARBA00022833"/>
    </source>
</evidence>
<feature type="domain" description="Protein kinase" evidence="21">
    <location>
        <begin position="1"/>
        <end position="353"/>
    </location>
</feature>
<evidence type="ECO:0000256" key="20">
    <source>
        <dbReference type="RuleBase" id="RU361277"/>
    </source>
</evidence>
<keyword evidence="6 20" id="KW-0479">Metal-binding</keyword>
<dbReference type="Gene3D" id="3.90.180.10">
    <property type="entry name" value="Medium-chain alcohol dehydrogenases, catalytic domain"/>
    <property type="match status" value="1"/>
</dbReference>
<dbReference type="PANTHER" id="PTHR42683">
    <property type="entry name" value="ALDEHYDE REDUCTASE"/>
    <property type="match status" value="1"/>
</dbReference>
<dbReference type="PROSITE" id="PS00108">
    <property type="entry name" value="PROTEIN_KINASE_ST"/>
    <property type="match status" value="1"/>
</dbReference>
<dbReference type="InterPro" id="IPR013154">
    <property type="entry name" value="ADH-like_N"/>
</dbReference>
<dbReference type="SUPFAM" id="SSF51735">
    <property type="entry name" value="NAD(P)-binding Rossmann-fold domains"/>
    <property type="match status" value="1"/>
</dbReference>
<dbReference type="CDD" id="cd05283">
    <property type="entry name" value="CAD1"/>
    <property type="match status" value="1"/>
</dbReference>
<comment type="catalytic activity">
    <reaction evidence="19">
        <text>(E)-cinnamyl alcohol + NADP(+) = (E)-cinnamaldehyde + NADPH + H(+)</text>
        <dbReference type="Rhea" id="RHEA:10392"/>
        <dbReference type="ChEBI" id="CHEBI:15378"/>
        <dbReference type="ChEBI" id="CHEBI:16731"/>
        <dbReference type="ChEBI" id="CHEBI:33227"/>
        <dbReference type="ChEBI" id="CHEBI:57783"/>
        <dbReference type="ChEBI" id="CHEBI:58349"/>
        <dbReference type="EC" id="1.1.1.195"/>
    </reaction>
    <physiologicalReaction direction="right-to-left" evidence="19">
        <dbReference type="Rhea" id="RHEA:10394"/>
    </physiologicalReaction>
</comment>
<dbReference type="GO" id="GO:0004674">
    <property type="term" value="F:protein serine/threonine kinase activity"/>
    <property type="evidence" value="ECO:0007669"/>
    <property type="project" value="UniProtKB-KW"/>
</dbReference>
<comment type="catalytic activity">
    <reaction evidence="16">
        <text>L-seryl-[protein] + ATP = O-phospho-L-seryl-[protein] + ADP + H(+)</text>
        <dbReference type="Rhea" id="RHEA:17989"/>
        <dbReference type="Rhea" id="RHEA-COMP:9863"/>
        <dbReference type="Rhea" id="RHEA-COMP:11604"/>
        <dbReference type="ChEBI" id="CHEBI:15378"/>
        <dbReference type="ChEBI" id="CHEBI:29999"/>
        <dbReference type="ChEBI" id="CHEBI:30616"/>
        <dbReference type="ChEBI" id="CHEBI:83421"/>
        <dbReference type="ChEBI" id="CHEBI:456216"/>
        <dbReference type="EC" id="2.7.11.1"/>
    </reaction>
</comment>
<dbReference type="EMBL" id="JACMSC010000007">
    <property type="protein sequence ID" value="KAG6515363.1"/>
    <property type="molecule type" value="Genomic_DNA"/>
</dbReference>
<dbReference type="SMART" id="SM00220">
    <property type="entry name" value="S_TKc"/>
    <property type="match status" value="1"/>
</dbReference>
<dbReference type="PROSITE" id="PS00059">
    <property type="entry name" value="ADH_ZINC"/>
    <property type="match status" value="1"/>
</dbReference>
<keyword evidence="12" id="KW-0560">Oxidoreductase</keyword>
<keyword evidence="7" id="KW-0438">Lignin biosynthesis</keyword>
<evidence type="ECO:0000313" key="22">
    <source>
        <dbReference type="EMBL" id="KAG6515363.1"/>
    </source>
</evidence>
<comment type="caution">
    <text evidence="22">The sequence shown here is derived from an EMBL/GenBank/DDBJ whole genome shotgun (WGS) entry which is preliminary data.</text>
</comment>
<dbReference type="InterPro" id="IPR011032">
    <property type="entry name" value="GroES-like_sf"/>
</dbReference>
<keyword evidence="9" id="KW-0418">Kinase</keyword>
<evidence type="ECO:0000256" key="19">
    <source>
        <dbReference type="ARBA" id="ARBA00049332"/>
    </source>
</evidence>
<evidence type="ECO:0000256" key="16">
    <source>
        <dbReference type="ARBA" id="ARBA00048679"/>
    </source>
</evidence>
<evidence type="ECO:0000256" key="2">
    <source>
        <dbReference type="ARBA" id="ARBA00004928"/>
    </source>
</evidence>
<evidence type="ECO:0000256" key="5">
    <source>
        <dbReference type="ARBA" id="ARBA00022679"/>
    </source>
</evidence>
<dbReference type="InterPro" id="IPR036291">
    <property type="entry name" value="NAD(P)-bd_dom_sf"/>
</dbReference>
<evidence type="ECO:0000256" key="17">
    <source>
        <dbReference type="ARBA" id="ARBA00049226"/>
    </source>
</evidence>
<evidence type="ECO:0000256" key="12">
    <source>
        <dbReference type="ARBA" id="ARBA00023002"/>
    </source>
</evidence>
<dbReference type="InterPro" id="IPR020843">
    <property type="entry name" value="ER"/>
</dbReference>
<gene>
    <name evidence="22" type="ORF">ZIOFF_025775</name>
</gene>
<evidence type="ECO:0000256" key="18">
    <source>
        <dbReference type="ARBA" id="ARBA00049311"/>
    </source>
</evidence>
<dbReference type="Pfam" id="PF00069">
    <property type="entry name" value="Pkinase"/>
    <property type="match status" value="2"/>
</dbReference>
<dbReference type="SUPFAM" id="SSF56112">
    <property type="entry name" value="Protein kinase-like (PK-like)"/>
    <property type="match status" value="1"/>
</dbReference>
<organism evidence="22 23">
    <name type="scientific">Zingiber officinale</name>
    <name type="common">Ginger</name>
    <name type="synonym">Amomum zingiber</name>
    <dbReference type="NCBI Taxonomy" id="94328"/>
    <lineage>
        <taxon>Eukaryota</taxon>
        <taxon>Viridiplantae</taxon>
        <taxon>Streptophyta</taxon>
        <taxon>Embryophyta</taxon>
        <taxon>Tracheophyta</taxon>
        <taxon>Spermatophyta</taxon>
        <taxon>Magnoliopsida</taxon>
        <taxon>Liliopsida</taxon>
        <taxon>Zingiberales</taxon>
        <taxon>Zingiberaceae</taxon>
        <taxon>Zingiber</taxon>
    </lineage>
</organism>
<reference evidence="22 23" key="1">
    <citation type="submission" date="2020-08" db="EMBL/GenBank/DDBJ databases">
        <title>Plant Genome Project.</title>
        <authorList>
            <person name="Zhang R.-G."/>
        </authorList>
    </citation>
    <scope>NUCLEOTIDE SEQUENCE [LARGE SCALE GENOMIC DNA]</scope>
    <source>
        <tissue evidence="22">Rhizome</tissue>
    </source>
</reference>
<comment type="cofactor">
    <cofactor evidence="1 20">
        <name>Zn(2+)</name>
        <dbReference type="ChEBI" id="CHEBI:29105"/>
    </cofactor>
</comment>
<dbReference type="InterPro" id="IPR008271">
    <property type="entry name" value="Ser/Thr_kinase_AS"/>
</dbReference>
<dbReference type="FunFam" id="3.40.50.720:FF:000022">
    <property type="entry name" value="Cinnamyl alcohol dehydrogenase"/>
    <property type="match status" value="1"/>
</dbReference>
<evidence type="ECO:0000256" key="14">
    <source>
        <dbReference type="ARBA" id="ARBA00047899"/>
    </source>
</evidence>
<dbReference type="Proteomes" id="UP000734854">
    <property type="component" value="Unassembled WGS sequence"/>
</dbReference>
<evidence type="ECO:0000256" key="9">
    <source>
        <dbReference type="ARBA" id="ARBA00022777"/>
    </source>
</evidence>
<name>A0A8J5GVH8_ZINOF</name>
<dbReference type="InterPro" id="IPR000719">
    <property type="entry name" value="Prot_kinase_dom"/>
</dbReference>
<evidence type="ECO:0000256" key="6">
    <source>
        <dbReference type="ARBA" id="ARBA00022723"/>
    </source>
</evidence>
<dbReference type="GO" id="GO:0045551">
    <property type="term" value="F:cinnamyl-alcohol dehydrogenase activity"/>
    <property type="evidence" value="ECO:0007669"/>
    <property type="project" value="UniProtKB-EC"/>
</dbReference>
<comment type="similarity">
    <text evidence="20">Belongs to the zinc-containing alcohol dehydrogenase family.</text>
</comment>
<dbReference type="Gene3D" id="1.10.510.10">
    <property type="entry name" value="Transferase(Phosphotransferase) domain 1"/>
    <property type="match status" value="2"/>
</dbReference>
<dbReference type="GO" id="GO:0008270">
    <property type="term" value="F:zinc ion binding"/>
    <property type="evidence" value="ECO:0007669"/>
    <property type="project" value="InterPro"/>
</dbReference>
<comment type="pathway">
    <text evidence="2">Aromatic compound metabolism; phenylpropanoid biosynthesis.</text>
</comment>
<evidence type="ECO:0000256" key="4">
    <source>
        <dbReference type="ARBA" id="ARBA00022527"/>
    </source>
</evidence>
<dbReference type="Gene3D" id="3.40.50.720">
    <property type="entry name" value="NAD(P)-binding Rossmann-like Domain"/>
    <property type="match status" value="1"/>
</dbReference>
<evidence type="ECO:0000256" key="15">
    <source>
        <dbReference type="ARBA" id="ARBA00048379"/>
    </source>
</evidence>
<evidence type="ECO:0000256" key="3">
    <source>
        <dbReference type="ARBA" id="ARBA00011738"/>
    </source>
</evidence>
<dbReference type="InterPro" id="IPR011009">
    <property type="entry name" value="Kinase-like_dom_sf"/>
</dbReference>
<evidence type="ECO:0000259" key="21">
    <source>
        <dbReference type="PROSITE" id="PS50011"/>
    </source>
</evidence>
<keyword evidence="5" id="KW-0808">Transferase</keyword>
<comment type="catalytic activity">
    <reaction evidence="17">
        <text>(E)-caffeyl alcohol + NADP(+) = (E)-caffeyl aldehyde + NADPH + H(+)</text>
        <dbReference type="Rhea" id="RHEA:45728"/>
        <dbReference type="ChEBI" id="CHEBI:15378"/>
        <dbReference type="ChEBI" id="CHEBI:28323"/>
        <dbReference type="ChEBI" id="CHEBI:31334"/>
        <dbReference type="ChEBI" id="CHEBI:57783"/>
        <dbReference type="ChEBI" id="CHEBI:58349"/>
    </reaction>
    <physiologicalReaction direction="right-to-left" evidence="17">
        <dbReference type="Rhea" id="RHEA:45730"/>
    </physiologicalReaction>
</comment>
<dbReference type="GO" id="GO:0009809">
    <property type="term" value="P:lignin biosynthetic process"/>
    <property type="evidence" value="ECO:0007669"/>
    <property type="project" value="UniProtKB-KW"/>
</dbReference>
<evidence type="ECO:0000256" key="7">
    <source>
        <dbReference type="ARBA" id="ARBA00022733"/>
    </source>
</evidence>
<dbReference type="AlphaFoldDB" id="A0A8J5GVH8"/>
<evidence type="ECO:0000256" key="8">
    <source>
        <dbReference type="ARBA" id="ARBA00022741"/>
    </source>
</evidence>
<comment type="subunit">
    <text evidence="3">Homodimer.</text>
</comment>
<keyword evidence="23" id="KW-1185">Reference proteome</keyword>